<feature type="compositionally biased region" description="Basic residues" evidence="1">
    <location>
        <begin position="58"/>
        <end position="67"/>
    </location>
</feature>
<feature type="non-terminal residue" evidence="2">
    <location>
        <position position="67"/>
    </location>
</feature>
<feature type="region of interest" description="Disordered" evidence="1">
    <location>
        <begin position="1"/>
        <end position="67"/>
    </location>
</feature>
<reference evidence="2" key="1">
    <citation type="submission" date="2020-02" db="EMBL/GenBank/DDBJ databases">
        <authorList>
            <person name="Meier V. D."/>
        </authorList>
    </citation>
    <scope>NUCLEOTIDE SEQUENCE</scope>
    <source>
        <strain evidence="2">AVDCRST_MAG59</strain>
    </source>
</reference>
<evidence type="ECO:0000256" key="1">
    <source>
        <dbReference type="SAM" id="MobiDB-lite"/>
    </source>
</evidence>
<gene>
    <name evidence="2" type="ORF">AVDCRST_MAG59-2759</name>
</gene>
<organism evidence="2">
    <name type="scientific">uncultured Thermomicrobiales bacterium</name>
    <dbReference type="NCBI Taxonomy" id="1645740"/>
    <lineage>
        <taxon>Bacteria</taxon>
        <taxon>Pseudomonadati</taxon>
        <taxon>Thermomicrobiota</taxon>
        <taxon>Thermomicrobia</taxon>
        <taxon>Thermomicrobiales</taxon>
        <taxon>environmental samples</taxon>
    </lineage>
</organism>
<dbReference type="AlphaFoldDB" id="A0A6J4UYQ7"/>
<protein>
    <submittedName>
        <fullName evidence="2">Uncharacterized protein</fullName>
    </submittedName>
</protein>
<proteinExistence type="predicted"/>
<evidence type="ECO:0000313" key="2">
    <source>
        <dbReference type="EMBL" id="CAA9563113.1"/>
    </source>
</evidence>
<name>A0A6J4UYQ7_9BACT</name>
<dbReference type="EMBL" id="CADCWF010000178">
    <property type="protein sequence ID" value="CAA9563113.1"/>
    <property type="molecule type" value="Genomic_DNA"/>
</dbReference>
<sequence length="67" mass="7563">GLPRDQLPAADPGPSSPDRRRFIRACPDCRRPGTGNDPRPRVRHPRRPEPTRRAGLGLRRRGHPVPM</sequence>
<accession>A0A6J4UYQ7</accession>
<feature type="non-terminal residue" evidence="2">
    <location>
        <position position="1"/>
    </location>
</feature>